<keyword evidence="1" id="KW-0028">Amino-acid biosynthesis</keyword>
<dbReference type="STRING" id="35525.A0A162SX85"/>
<dbReference type="CDD" id="cd01991">
    <property type="entry name" value="Asn_synthase_B_C"/>
    <property type="match status" value="1"/>
</dbReference>
<dbReference type="PANTHER" id="PTHR45937">
    <property type="entry name" value="ASPARAGINE SYNTHETASE DOMAIN-CONTAINING PROTEIN 1"/>
    <property type="match status" value="1"/>
</dbReference>
<organism evidence="5 6">
    <name type="scientific">Daphnia magna</name>
    <dbReference type="NCBI Taxonomy" id="35525"/>
    <lineage>
        <taxon>Eukaryota</taxon>
        <taxon>Metazoa</taxon>
        <taxon>Ecdysozoa</taxon>
        <taxon>Arthropoda</taxon>
        <taxon>Crustacea</taxon>
        <taxon>Branchiopoda</taxon>
        <taxon>Diplostraca</taxon>
        <taxon>Cladocera</taxon>
        <taxon>Anomopoda</taxon>
        <taxon>Daphniidae</taxon>
        <taxon>Daphnia</taxon>
    </lineage>
</organism>
<evidence type="ECO:0000256" key="2">
    <source>
        <dbReference type="ARBA" id="ARBA00022888"/>
    </source>
</evidence>
<dbReference type="InterPro" id="IPR051857">
    <property type="entry name" value="Asn_synthetase_domain"/>
</dbReference>
<dbReference type="SUPFAM" id="SSF56235">
    <property type="entry name" value="N-terminal nucleophile aminohydrolases (Ntn hydrolases)"/>
    <property type="match status" value="1"/>
</dbReference>
<feature type="domain" description="Glutamine amidotransferase type-2" evidence="4">
    <location>
        <begin position="2"/>
        <end position="198"/>
    </location>
</feature>
<dbReference type="InterPro" id="IPR029055">
    <property type="entry name" value="Ntn_hydrolases_N"/>
</dbReference>
<gene>
    <name evidence="5" type="ORF">APZ42_011666</name>
</gene>
<dbReference type="Proteomes" id="UP000076858">
    <property type="component" value="Unassembled WGS sequence"/>
</dbReference>
<evidence type="ECO:0000256" key="3">
    <source>
        <dbReference type="ARBA" id="ARBA00022962"/>
    </source>
</evidence>
<sequence>MCGILLCVTSEVADDKNIQQQVVNNGDRDVLKRRGPDASSEIEIYFPTAWKAIFSGYTLWLQGNAPDVQPLIDSSGNILLWNGDVFYNQIGGECIPEGLSDSAFLLQKLEDVETVEEICNILEVINGPWSMVYYKKNLNQIITGRDRFGRHSLLWNCPARDGEILSSLLITSSSSLESAHNSTLFEIPASHLFQISFGNTIQVKKIHSRKPYAVNNKPISEHTFFDWVTHSLENKSSDHIISEYLNICQKEVEGLKVILLASIKSRIECQPMLCKTCVPLHLSGENVQCTHSKVAILFSGGLDSSVLAALTDRVWPKNESIDLLNVAFPLRNKQNPSANEFDVPDRLTGLQALEELRRLNPSRKWNFCEINVQLDELLEMRKSKIAALIHPASTVLDDSIGCAQWFAARGQGILTGCPNREKYVSPARVVLMGAGADEQMAGYARHRQRFANGGWPSLITEVEMEMNRISERNLGRDNRILADHGRAPRLPYLDEMVVEYLARLPIWTKVDLRLPIGLGDKIILRALAYQLGLPRTAIEPKRAIQFGSRIAKTEARKEKGSHVCDRLTKSLELGQ</sequence>
<dbReference type="PROSITE" id="PS51278">
    <property type="entry name" value="GATASE_TYPE_2"/>
    <property type="match status" value="1"/>
</dbReference>
<comment type="caution">
    <text evidence="5">The sequence shown here is derived from an EMBL/GenBank/DDBJ whole genome shotgun (WGS) entry which is preliminary data.</text>
</comment>
<keyword evidence="2" id="KW-0061">Asparagine biosynthesis</keyword>
<proteinExistence type="predicted"/>
<keyword evidence="6" id="KW-1185">Reference proteome</keyword>
<dbReference type="OrthoDB" id="10252281at2759"/>
<dbReference type="GO" id="GO:0004066">
    <property type="term" value="F:asparagine synthase (glutamine-hydrolyzing) activity"/>
    <property type="evidence" value="ECO:0007669"/>
    <property type="project" value="InterPro"/>
</dbReference>
<evidence type="ECO:0000259" key="4">
    <source>
        <dbReference type="PROSITE" id="PS51278"/>
    </source>
</evidence>
<keyword evidence="3" id="KW-0315">Glutamine amidotransferase</keyword>
<evidence type="ECO:0000256" key="1">
    <source>
        <dbReference type="ARBA" id="ARBA00022605"/>
    </source>
</evidence>
<protein>
    <submittedName>
        <fullName evidence="5">Asparagine synthetase domain-containing protein</fullName>
    </submittedName>
</protein>
<accession>A0A162SX85</accession>
<dbReference type="PANTHER" id="PTHR45937:SF1">
    <property type="entry name" value="ASPARAGINE SYNTHETASE DOMAIN-CONTAINING PROTEIN 1"/>
    <property type="match status" value="1"/>
</dbReference>
<dbReference type="Gene3D" id="3.60.20.10">
    <property type="entry name" value="Glutamine Phosphoribosylpyrophosphate, subunit 1, domain 1"/>
    <property type="match status" value="1"/>
</dbReference>
<dbReference type="EMBL" id="LRGB01000024">
    <property type="protein sequence ID" value="KZS21706.1"/>
    <property type="molecule type" value="Genomic_DNA"/>
</dbReference>
<reference evidence="5 6" key="1">
    <citation type="submission" date="2016-03" db="EMBL/GenBank/DDBJ databases">
        <title>EvidentialGene: Evidence-directed Construction of Genes on Genomes.</title>
        <authorList>
            <person name="Gilbert D.G."/>
            <person name="Choi J.-H."/>
            <person name="Mockaitis K."/>
            <person name="Colbourne J."/>
            <person name="Pfrender M."/>
        </authorList>
    </citation>
    <scope>NUCLEOTIDE SEQUENCE [LARGE SCALE GENOMIC DNA]</scope>
    <source>
        <strain evidence="5 6">Xinb3</strain>
        <tissue evidence="5">Complete organism</tissue>
    </source>
</reference>
<dbReference type="InterPro" id="IPR017932">
    <property type="entry name" value="GATase_2_dom"/>
</dbReference>
<name>A0A162SX85_9CRUS</name>
<dbReference type="AlphaFoldDB" id="A0A162SX85"/>
<dbReference type="Pfam" id="PF00733">
    <property type="entry name" value="Asn_synthase"/>
    <property type="match status" value="1"/>
</dbReference>
<dbReference type="InterPro" id="IPR001962">
    <property type="entry name" value="Asn_synthase"/>
</dbReference>
<evidence type="ECO:0000313" key="5">
    <source>
        <dbReference type="EMBL" id="KZS21706.1"/>
    </source>
</evidence>
<dbReference type="SUPFAM" id="SSF52402">
    <property type="entry name" value="Adenine nucleotide alpha hydrolases-like"/>
    <property type="match status" value="1"/>
</dbReference>
<dbReference type="GO" id="GO:0006529">
    <property type="term" value="P:asparagine biosynthetic process"/>
    <property type="evidence" value="ECO:0007669"/>
    <property type="project" value="UniProtKB-KW"/>
</dbReference>
<evidence type="ECO:0000313" key="6">
    <source>
        <dbReference type="Proteomes" id="UP000076858"/>
    </source>
</evidence>
<dbReference type="InterPro" id="IPR014729">
    <property type="entry name" value="Rossmann-like_a/b/a_fold"/>
</dbReference>
<dbReference type="Gene3D" id="3.40.50.620">
    <property type="entry name" value="HUPs"/>
    <property type="match status" value="1"/>
</dbReference>